<protein>
    <recommendedName>
        <fullName evidence="3">Pre-rRNA-processing protein ESF2</fullName>
    </recommendedName>
    <alternativeName>
        <fullName evidence="7">18S rRNA factor 2</fullName>
    </alternativeName>
    <alternativeName>
        <fullName evidence="4">Pre-rRNA-processing protein esf2</fullName>
    </alternativeName>
</protein>
<dbReference type="InterPro" id="IPR034353">
    <property type="entry name" value="ABT1/ESF2_RRM"/>
</dbReference>
<dbReference type="SMART" id="SM00360">
    <property type="entry name" value="RRM"/>
    <property type="match status" value="1"/>
</dbReference>
<evidence type="ECO:0000256" key="4">
    <source>
        <dbReference type="ARBA" id="ARBA00021800"/>
    </source>
</evidence>
<dbReference type="InterPro" id="IPR012677">
    <property type="entry name" value="Nucleotide-bd_a/b_plait_sf"/>
</dbReference>
<dbReference type="Gene3D" id="3.30.70.330">
    <property type="match status" value="1"/>
</dbReference>
<sequence>MSSRFMEMSDGSDDESQKKNNSINFNSTLNLSDEDQDSESDDERALNTLVSKSKKNKRSHFDAFEESDDDEEEEEEVEDGDDKNSKEKNTTSKEKSSVQNNDKLEEESYSMLNQKSSLYGDQNLTNLSKDKLLKIEKKLKKTGVVYISKIPPYMKPTKMRQILGRFGKVDRIFLKPETKIQYSKRVKYGGNKKRMYVEGWAEFMNKKDGKLCVDTMNGQKIGGKKGSFYYDDILNLKYLKSFKWMDLTSQMAKENEARQSKLMMEISNATKLNKEFIKNVEKSKMIENIQKKKQKRAQEAAGENKEDD</sequence>
<feature type="compositionally biased region" description="Acidic residues" evidence="8">
    <location>
        <begin position="64"/>
        <end position="81"/>
    </location>
</feature>
<proteinExistence type="inferred from homology"/>
<comment type="caution">
    <text evidence="10">The sequence shown here is derived from an EMBL/GenBank/DDBJ whole genome shotgun (WGS) entry which is preliminary data.</text>
</comment>
<keyword evidence="11" id="KW-1185">Reference proteome</keyword>
<dbReference type="GO" id="GO:0005730">
    <property type="term" value="C:nucleolus"/>
    <property type="evidence" value="ECO:0007669"/>
    <property type="project" value="UniProtKB-SubCell"/>
</dbReference>
<feature type="compositionally biased region" description="Acidic residues" evidence="8">
    <location>
        <begin position="32"/>
        <end position="42"/>
    </location>
</feature>
<dbReference type="GO" id="GO:0000447">
    <property type="term" value="P:endonucleolytic cleavage in ITS1 to separate SSU-rRNA from 5.8S rRNA and LSU-rRNA from tricistronic rRNA transcript (SSU-rRNA, 5.8S rRNA, LSU-rRNA)"/>
    <property type="evidence" value="ECO:0007669"/>
    <property type="project" value="TreeGrafter"/>
</dbReference>
<dbReference type="CDD" id="cd12263">
    <property type="entry name" value="RRM_ABT1_like"/>
    <property type="match status" value="1"/>
</dbReference>
<dbReference type="GO" id="GO:0000480">
    <property type="term" value="P:endonucleolytic cleavage in 5'-ETS of tricistronic rRNA transcript (SSU-rRNA, 5.8S rRNA, LSU-rRNA)"/>
    <property type="evidence" value="ECO:0007669"/>
    <property type="project" value="TreeGrafter"/>
</dbReference>
<evidence type="ECO:0000313" key="10">
    <source>
        <dbReference type="EMBL" id="GMM34432.1"/>
    </source>
</evidence>
<reference evidence="10 11" key="1">
    <citation type="journal article" date="2023" name="Elife">
        <title>Identification of key yeast species and microbe-microbe interactions impacting larval growth of Drosophila in the wild.</title>
        <authorList>
            <person name="Mure A."/>
            <person name="Sugiura Y."/>
            <person name="Maeda R."/>
            <person name="Honda K."/>
            <person name="Sakurai N."/>
            <person name="Takahashi Y."/>
            <person name="Watada M."/>
            <person name="Katoh T."/>
            <person name="Gotoh A."/>
            <person name="Gotoh Y."/>
            <person name="Taniguchi I."/>
            <person name="Nakamura K."/>
            <person name="Hayashi T."/>
            <person name="Katayama T."/>
            <person name="Uemura T."/>
            <person name="Hattori Y."/>
        </authorList>
    </citation>
    <scope>NUCLEOTIDE SEQUENCE [LARGE SCALE GENOMIC DNA]</scope>
    <source>
        <strain evidence="10 11">SC-9</strain>
    </source>
</reference>
<feature type="compositionally biased region" description="Polar residues" evidence="8">
    <location>
        <begin position="19"/>
        <end position="31"/>
    </location>
</feature>
<dbReference type="Proteomes" id="UP001360560">
    <property type="component" value="Unassembled WGS sequence"/>
</dbReference>
<feature type="domain" description="RRM" evidence="9">
    <location>
        <begin position="144"/>
        <end position="229"/>
    </location>
</feature>
<evidence type="ECO:0000313" key="11">
    <source>
        <dbReference type="Proteomes" id="UP001360560"/>
    </source>
</evidence>
<evidence type="ECO:0000256" key="6">
    <source>
        <dbReference type="ARBA" id="ARBA00023242"/>
    </source>
</evidence>
<dbReference type="InterPro" id="IPR035979">
    <property type="entry name" value="RBD_domain_sf"/>
</dbReference>
<feature type="region of interest" description="Disordered" evidence="8">
    <location>
        <begin position="289"/>
        <end position="308"/>
    </location>
</feature>
<dbReference type="InterPro" id="IPR000504">
    <property type="entry name" value="RRM_dom"/>
</dbReference>
<organism evidence="10 11">
    <name type="scientific">Saccharomycopsis crataegensis</name>
    <dbReference type="NCBI Taxonomy" id="43959"/>
    <lineage>
        <taxon>Eukaryota</taxon>
        <taxon>Fungi</taxon>
        <taxon>Dikarya</taxon>
        <taxon>Ascomycota</taxon>
        <taxon>Saccharomycotina</taxon>
        <taxon>Saccharomycetes</taxon>
        <taxon>Saccharomycopsidaceae</taxon>
        <taxon>Saccharomycopsis</taxon>
    </lineage>
</organism>
<comment type="similarity">
    <text evidence="2">Belongs to the ESF2/ABP1 family.</text>
</comment>
<evidence type="ECO:0000256" key="7">
    <source>
        <dbReference type="ARBA" id="ARBA00032634"/>
    </source>
</evidence>
<evidence type="ECO:0000256" key="3">
    <source>
        <dbReference type="ARBA" id="ARBA00013906"/>
    </source>
</evidence>
<dbReference type="EMBL" id="BTFZ01000002">
    <property type="protein sequence ID" value="GMM34432.1"/>
    <property type="molecule type" value="Genomic_DNA"/>
</dbReference>
<evidence type="ECO:0000256" key="8">
    <source>
        <dbReference type="SAM" id="MobiDB-lite"/>
    </source>
</evidence>
<keyword evidence="6" id="KW-0539">Nucleus</keyword>
<evidence type="ECO:0000256" key="1">
    <source>
        <dbReference type="ARBA" id="ARBA00004604"/>
    </source>
</evidence>
<dbReference type="PANTHER" id="PTHR12311">
    <property type="entry name" value="ACTIVATOR OF BASAL TRANSCRIPTION 1"/>
    <property type="match status" value="1"/>
</dbReference>
<dbReference type="InterPro" id="IPR039119">
    <property type="entry name" value="ABT1/Esf2"/>
</dbReference>
<comment type="subcellular location">
    <subcellularLocation>
        <location evidence="1">Nucleus</location>
        <location evidence="1">Nucleolus</location>
    </subcellularLocation>
</comment>
<evidence type="ECO:0000259" key="9">
    <source>
        <dbReference type="SMART" id="SM00360"/>
    </source>
</evidence>
<name>A0AAV5QIJ9_9ASCO</name>
<dbReference type="SUPFAM" id="SSF54928">
    <property type="entry name" value="RNA-binding domain, RBD"/>
    <property type="match status" value="1"/>
</dbReference>
<dbReference type="GeneID" id="90072411"/>
<feature type="compositionally biased region" description="Basic and acidic residues" evidence="8">
    <location>
        <begin position="296"/>
        <end position="308"/>
    </location>
</feature>
<evidence type="ECO:0000256" key="5">
    <source>
        <dbReference type="ARBA" id="ARBA00022884"/>
    </source>
</evidence>
<dbReference type="RefSeq" id="XP_064851432.1">
    <property type="nucleotide sequence ID" value="XM_064995360.1"/>
</dbReference>
<gene>
    <name evidence="10" type="ORF">DASC09_017570</name>
</gene>
<keyword evidence="5" id="KW-0694">RNA-binding</keyword>
<dbReference type="GO" id="GO:0000472">
    <property type="term" value="P:endonucleolytic cleavage to generate mature 5'-end of SSU-rRNA from (SSU-rRNA, 5.8S rRNA, LSU-rRNA)"/>
    <property type="evidence" value="ECO:0007669"/>
    <property type="project" value="TreeGrafter"/>
</dbReference>
<dbReference type="GO" id="GO:0034462">
    <property type="term" value="P:small-subunit processome assembly"/>
    <property type="evidence" value="ECO:0007669"/>
    <property type="project" value="TreeGrafter"/>
</dbReference>
<dbReference type="PANTHER" id="PTHR12311:SF7">
    <property type="entry name" value="ACTIVATOR OF BASAL TRANSCRIPTION 1"/>
    <property type="match status" value="1"/>
</dbReference>
<dbReference type="GO" id="GO:0003723">
    <property type="term" value="F:RNA binding"/>
    <property type="evidence" value="ECO:0007669"/>
    <property type="project" value="UniProtKB-KW"/>
</dbReference>
<evidence type="ECO:0000256" key="2">
    <source>
        <dbReference type="ARBA" id="ARBA00005819"/>
    </source>
</evidence>
<accession>A0AAV5QIJ9</accession>
<feature type="region of interest" description="Disordered" evidence="8">
    <location>
        <begin position="1"/>
        <end position="105"/>
    </location>
</feature>
<dbReference type="AlphaFoldDB" id="A0AAV5QIJ9"/>
<feature type="compositionally biased region" description="Basic and acidic residues" evidence="8">
    <location>
        <begin position="82"/>
        <end position="96"/>
    </location>
</feature>